<gene>
    <name evidence="1" type="ORF">BN1723_020383</name>
</gene>
<name>A0A0G4NMV6_VERLO</name>
<protein>
    <submittedName>
        <fullName evidence="1">Uncharacterized protein</fullName>
    </submittedName>
</protein>
<sequence>SSCSVRLPRHR</sequence>
<accession>A0A0G4NMV6</accession>
<dbReference type="Proteomes" id="UP000045706">
    <property type="component" value="Unassembled WGS sequence"/>
</dbReference>
<feature type="non-terminal residue" evidence="1">
    <location>
        <position position="1"/>
    </location>
</feature>
<proteinExistence type="predicted"/>
<dbReference type="EMBL" id="CVQI01036954">
    <property type="protein sequence ID" value="CRK47800.1"/>
    <property type="molecule type" value="Genomic_DNA"/>
</dbReference>
<evidence type="ECO:0000313" key="2">
    <source>
        <dbReference type="Proteomes" id="UP000045706"/>
    </source>
</evidence>
<organism evidence="1 2">
    <name type="scientific">Verticillium longisporum</name>
    <name type="common">Verticillium dahliae var. longisporum</name>
    <dbReference type="NCBI Taxonomy" id="100787"/>
    <lineage>
        <taxon>Eukaryota</taxon>
        <taxon>Fungi</taxon>
        <taxon>Dikarya</taxon>
        <taxon>Ascomycota</taxon>
        <taxon>Pezizomycotina</taxon>
        <taxon>Sordariomycetes</taxon>
        <taxon>Hypocreomycetidae</taxon>
        <taxon>Glomerellales</taxon>
        <taxon>Plectosphaerellaceae</taxon>
        <taxon>Verticillium</taxon>
    </lineage>
</organism>
<evidence type="ECO:0000313" key="1">
    <source>
        <dbReference type="EMBL" id="CRK47800.1"/>
    </source>
</evidence>
<reference evidence="2" key="1">
    <citation type="submission" date="2015-05" db="EMBL/GenBank/DDBJ databases">
        <authorList>
            <person name="Fogelqvist Johan"/>
        </authorList>
    </citation>
    <scope>NUCLEOTIDE SEQUENCE [LARGE SCALE GENOMIC DNA]</scope>
</reference>